<comment type="similarity">
    <text evidence="2 6">Belongs to the Nudix hydrolase family. NudJ subfamily.</text>
</comment>
<dbReference type="InterPro" id="IPR000086">
    <property type="entry name" value="NUDIX_hydrolase_dom"/>
</dbReference>
<dbReference type="RefSeq" id="WP_309203302.1">
    <property type="nucleotide sequence ID" value="NZ_CP133548.1"/>
</dbReference>
<dbReference type="PANTHER" id="PTHR43046">
    <property type="entry name" value="GDP-MANNOSE MANNOSYL HYDROLASE"/>
    <property type="match status" value="1"/>
</dbReference>
<evidence type="ECO:0000256" key="2">
    <source>
        <dbReference type="ARBA" id="ARBA00007608"/>
    </source>
</evidence>
<dbReference type="KEGG" id="plei:Q9312_04120"/>
<dbReference type="SUPFAM" id="SSF55811">
    <property type="entry name" value="Nudix"/>
    <property type="match status" value="1"/>
</dbReference>
<proteinExistence type="inferred from homology"/>
<accession>A0AA51X7N8</accession>
<dbReference type="EMBL" id="CP133548">
    <property type="protein sequence ID" value="WMS88104.1"/>
    <property type="molecule type" value="Genomic_DNA"/>
</dbReference>
<dbReference type="Proteomes" id="UP001239782">
    <property type="component" value="Chromosome"/>
</dbReference>
<dbReference type="Gene3D" id="3.90.79.10">
    <property type="entry name" value="Nucleoside Triphosphate Pyrophosphohydrolase"/>
    <property type="match status" value="1"/>
</dbReference>
<keyword evidence="5 6" id="KW-0378">Hydrolase</keyword>
<dbReference type="PANTHER" id="PTHR43046:SF14">
    <property type="entry name" value="MUTT_NUDIX FAMILY PROTEIN"/>
    <property type="match status" value="1"/>
</dbReference>
<dbReference type="GO" id="GO:0017111">
    <property type="term" value="F:ribonucleoside triphosphate phosphatase activity"/>
    <property type="evidence" value="ECO:0007669"/>
    <property type="project" value="InterPro"/>
</dbReference>
<organism evidence="8 9">
    <name type="scientific">Pleionea litopenaei</name>
    <dbReference type="NCBI Taxonomy" id="3070815"/>
    <lineage>
        <taxon>Bacteria</taxon>
        <taxon>Pseudomonadati</taxon>
        <taxon>Pseudomonadota</taxon>
        <taxon>Gammaproteobacteria</taxon>
        <taxon>Oceanospirillales</taxon>
        <taxon>Pleioneaceae</taxon>
        <taxon>Pleionea</taxon>
    </lineage>
</organism>
<dbReference type="PROSITE" id="PS51462">
    <property type="entry name" value="NUDIX"/>
    <property type="match status" value="1"/>
</dbReference>
<evidence type="ECO:0000256" key="4">
    <source>
        <dbReference type="ARBA" id="ARBA00015552"/>
    </source>
</evidence>
<comment type="subunit">
    <text evidence="3 6">Monomer.</text>
</comment>
<name>A0AA51X7N8_9GAMM</name>
<gene>
    <name evidence="6" type="primary">nudJ</name>
    <name evidence="8" type="ORF">Q9312_04120</name>
</gene>
<dbReference type="PROSITE" id="PS00893">
    <property type="entry name" value="NUDIX_BOX"/>
    <property type="match status" value="1"/>
</dbReference>
<evidence type="ECO:0000256" key="1">
    <source>
        <dbReference type="ARBA" id="ARBA00001946"/>
    </source>
</evidence>
<dbReference type="InterPro" id="IPR015797">
    <property type="entry name" value="NUDIX_hydrolase-like_dom_sf"/>
</dbReference>
<protein>
    <recommendedName>
        <fullName evidence="4 6">Phosphatase NudJ</fullName>
        <ecNumber evidence="6">3.6.1.-</ecNumber>
    </recommendedName>
</protein>
<dbReference type="CDD" id="cd03675">
    <property type="entry name" value="NUDIX_Hydrolase"/>
    <property type="match status" value="1"/>
</dbReference>
<keyword evidence="6" id="KW-0460">Magnesium</keyword>
<dbReference type="GO" id="GO:0017110">
    <property type="term" value="F:nucleoside diphosphate phosphatase activity"/>
    <property type="evidence" value="ECO:0007669"/>
    <property type="project" value="InterPro"/>
</dbReference>
<dbReference type="InterPro" id="IPR033713">
    <property type="entry name" value="NudJ"/>
</dbReference>
<evidence type="ECO:0000313" key="8">
    <source>
        <dbReference type="EMBL" id="WMS88104.1"/>
    </source>
</evidence>
<comment type="cofactor">
    <cofactor evidence="1 6">
        <name>Mg(2+)</name>
        <dbReference type="ChEBI" id="CHEBI:18420"/>
    </cofactor>
</comment>
<dbReference type="EC" id="3.6.1.-" evidence="6"/>
<dbReference type="InterPro" id="IPR020084">
    <property type="entry name" value="NUDIX_hydrolase_CS"/>
</dbReference>
<dbReference type="Pfam" id="PF00293">
    <property type="entry name" value="NUDIX"/>
    <property type="match status" value="1"/>
</dbReference>
<reference evidence="8 9" key="1">
    <citation type="submission" date="2023-08" db="EMBL/GenBank/DDBJ databases">
        <title>Pleionea litopenaei sp. nov., isolated from stomach of juvenile Litopenaeus vannamei.</title>
        <authorList>
            <person name="Rho A.M."/>
            <person name="Hwang C.Y."/>
        </authorList>
    </citation>
    <scope>NUCLEOTIDE SEQUENCE [LARGE SCALE GENOMIC DNA]</scope>
    <source>
        <strain evidence="8 9">HL-JVS1</strain>
    </source>
</reference>
<dbReference type="AlphaFoldDB" id="A0AA51X7N8"/>
<feature type="domain" description="Nudix hydrolase" evidence="7">
    <location>
        <begin position="3"/>
        <end position="133"/>
    </location>
</feature>
<evidence type="ECO:0000313" key="9">
    <source>
        <dbReference type="Proteomes" id="UP001239782"/>
    </source>
</evidence>
<sequence length="164" mass="18433">MPDIRLTVAAIIERDQRFLIVEEIDNGLTVYNQPAGHVELNESILTAVSREVLEETGLNFQPTALVGNYLLSPATNGKHYFRFCFCGDVLGDDELKPQDPDIIKAHWMTLDEITGLGRQLRSGLVLSCLRDYLSGKRYSIDQFNFSNDEVALANSCYTALLDFK</sequence>
<evidence type="ECO:0000256" key="5">
    <source>
        <dbReference type="ARBA" id="ARBA00022801"/>
    </source>
</evidence>
<keyword evidence="9" id="KW-1185">Reference proteome</keyword>
<evidence type="ECO:0000256" key="3">
    <source>
        <dbReference type="ARBA" id="ARBA00011245"/>
    </source>
</evidence>
<dbReference type="GO" id="GO:0004787">
    <property type="term" value="F:thiamine diphosphate phosphatase activity"/>
    <property type="evidence" value="ECO:0007669"/>
    <property type="project" value="InterPro"/>
</dbReference>
<evidence type="ECO:0000259" key="7">
    <source>
        <dbReference type="PROSITE" id="PS51462"/>
    </source>
</evidence>
<evidence type="ECO:0000256" key="6">
    <source>
        <dbReference type="RuleBase" id="RU364043"/>
    </source>
</evidence>